<sequence>MRSLVFFDAFHLDTLRLLIEVWDADRAPFLEGYRGSHTVFSFHLFAIGPRSETDDVESRDCLGPPLLAGPHIQLGFFIQQLALERWPGIKFMRIRRPSGTRPNPSPVLAQILPLSRYSLGPFSGTHLDSFPVLTWILPLSRYLPGPFSSTHPNSFPVLTRILLLSRYLPGPFSSTHLDSTPFLVLAWTLLRYLPEYDSFYLGFFGTRLDSIPHLSRILLYSFGYDLFSDIVLGFLHLFQHHIRFPLVFSGIMSRFL</sequence>
<evidence type="ECO:0000313" key="1">
    <source>
        <dbReference type="EMBL" id="CAN71210.1"/>
    </source>
</evidence>
<gene>
    <name evidence="1" type="ORF">VITISV_031836</name>
</gene>
<accession>A5AEY5</accession>
<dbReference type="AlphaFoldDB" id="A5AEY5"/>
<name>A5AEY5_VITVI</name>
<proteinExistence type="predicted"/>
<protein>
    <submittedName>
        <fullName evidence="1">Uncharacterized protein</fullName>
    </submittedName>
</protein>
<dbReference type="EMBL" id="AM424989">
    <property type="protein sequence ID" value="CAN71210.1"/>
    <property type="molecule type" value="Genomic_DNA"/>
</dbReference>
<organism evidence="1">
    <name type="scientific">Vitis vinifera</name>
    <name type="common">Grape</name>
    <dbReference type="NCBI Taxonomy" id="29760"/>
    <lineage>
        <taxon>Eukaryota</taxon>
        <taxon>Viridiplantae</taxon>
        <taxon>Streptophyta</taxon>
        <taxon>Embryophyta</taxon>
        <taxon>Tracheophyta</taxon>
        <taxon>Spermatophyta</taxon>
        <taxon>Magnoliopsida</taxon>
        <taxon>eudicotyledons</taxon>
        <taxon>Gunneridae</taxon>
        <taxon>Pentapetalae</taxon>
        <taxon>rosids</taxon>
        <taxon>Vitales</taxon>
        <taxon>Vitaceae</taxon>
        <taxon>Viteae</taxon>
        <taxon>Vitis</taxon>
    </lineage>
</organism>
<reference evidence="1" key="1">
    <citation type="journal article" date="2007" name="PLoS ONE">
        <title>The first genome sequence of an elite grapevine cultivar (Pinot noir Vitis vinifera L.): coping with a highly heterozygous genome.</title>
        <authorList>
            <person name="Velasco R."/>
            <person name="Zharkikh A."/>
            <person name="Troggio M."/>
            <person name="Cartwright D.A."/>
            <person name="Cestaro A."/>
            <person name="Pruss D."/>
            <person name="Pindo M."/>
            <person name="FitzGerald L.M."/>
            <person name="Vezzulli S."/>
            <person name="Reid J."/>
            <person name="Malacarne G."/>
            <person name="Iliev D."/>
            <person name="Coppola G."/>
            <person name="Wardell B."/>
            <person name="Micheletti D."/>
            <person name="Macalma T."/>
            <person name="Facci M."/>
            <person name="Mitchell J.T."/>
            <person name="Perazzolli M."/>
            <person name="Eldredge G."/>
            <person name="Gatto P."/>
            <person name="Oyzerski R."/>
            <person name="Moretto M."/>
            <person name="Gutin N."/>
            <person name="Stefanini M."/>
            <person name="Chen Y."/>
            <person name="Segala C."/>
            <person name="Davenport C."/>
            <person name="Dematte L."/>
            <person name="Mraz A."/>
            <person name="Battilana J."/>
            <person name="Stormo K."/>
            <person name="Costa F."/>
            <person name="Tao Q."/>
            <person name="Si-Ammour A."/>
            <person name="Harkins T."/>
            <person name="Lackey A."/>
            <person name="Perbost C."/>
            <person name="Taillon B."/>
            <person name="Stella A."/>
            <person name="Solovyev V."/>
            <person name="Fawcett J.A."/>
            <person name="Sterck L."/>
            <person name="Vandepoele K."/>
            <person name="Grando S.M."/>
            <person name="Toppo S."/>
            <person name="Moser C."/>
            <person name="Lanchbury J."/>
            <person name="Bogden R."/>
            <person name="Skolnick M."/>
            <person name="Sgaramella V."/>
            <person name="Bhatnagar S.K."/>
            <person name="Fontana P."/>
            <person name="Gutin A."/>
            <person name="Van de Peer Y."/>
            <person name="Salamini F."/>
            <person name="Viola R."/>
        </authorList>
    </citation>
    <scope>NUCLEOTIDE SEQUENCE</scope>
</reference>